<reference evidence="1 2" key="1">
    <citation type="submission" date="2018-03" db="EMBL/GenBank/DDBJ databases">
        <title>Ahniella affigens gen. nov., sp. nov., a gammaproteobacterium isolated from sandy soil near a stream.</title>
        <authorList>
            <person name="Ko Y."/>
            <person name="Kim J.-H."/>
        </authorList>
    </citation>
    <scope>NUCLEOTIDE SEQUENCE [LARGE SCALE GENOMIC DNA]</scope>
    <source>
        <strain evidence="1 2">D13</strain>
    </source>
</reference>
<dbReference type="AlphaFoldDB" id="A0A2P1PTJ1"/>
<dbReference type="EMBL" id="CP027860">
    <property type="protein sequence ID" value="AVP98165.1"/>
    <property type="molecule type" value="Genomic_DNA"/>
</dbReference>
<organism evidence="1 2">
    <name type="scientific">Ahniella affigens</name>
    <dbReference type="NCBI Taxonomy" id="2021234"/>
    <lineage>
        <taxon>Bacteria</taxon>
        <taxon>Pseudomonadati</taxon>
        <taxon>Pseudomonadota</taxon>
        <taxon>Gammaproteobacteria</taxon>
        <taxon>Lysobacterales</taxon>
        <taxon>Rhodanobacteraceae</taxon>
        <taxon>Ahniella</taxon>
    </lineage>
</organism>
<proteinExistence type="predicted"/>
<name>A0A2P1PTJ1_9GAMM</name>
<accession>A0A2P1PTJ1</accession>
<keyword evidence="2" id="KW-1185">Reference proteome</keyword>
<dbReference type="KEGG" id="xba:C7S18_13610"/>
<sequence length="86" mass="9468">MSLHSEQSRSIRGCKFAGTLVRVGNRTRIARLREPSESIGDESDGVLRMSGDSDFSAQIERCDRLQAGADQANSARTVQRSCPRLD</sequence>
<protein>
    <submittedName>
        <fullName evidence="1">Uncharacterized protein</fullName>
    </submittedName>
</protein>
<evidence type="ECO:0000313" key="1">
    <source>
        <dbReference type="EMBL" id="AVP98165.1"/>
    </source>
</evidence>
<gene>
    <name evidence="1" type="ORF">C7S18_13610</name>
</gene>
<reference evidence="1 2" key="2">
    <citation type="submission" date="2018-03" db="EMBL/GenBank/DDBJ databases">
        <authorList>
            <person name="Keele B.F."/>
        </authorList>
    </citation>
    <scope>NUCLEOTIDE SEQUENCE [LARGE SCALE GENOMIC DNA]</scope>
    <source>
        <strain evidence="1 2">D13</strain>
    </source>
</reference>
<evidence type="ECO:0000313" key="2">
    <source>
        <dbReference type="Proteomes" id="UP000241074"/>
    </source>
</evidence>
<dbReference type="Proteomes" id="UP000241074">
    <property type="component" value="Chromosome"/>
</dbReference>